<dbReference type="SMART" id="SM00248">
    <property type="entry name" value="ANK"/>
    <property type="match status" value="4"/>
</dbReference>
<dbReference type="Gene3D" id="1.25.40.20">
    <property type="entry name" value="Ankyrin repeat-containing domain"/>
    <property type="match status" value="2"/>
</dbReference>
<dbReference type="SUPFAM" id="SSF100934">
    <property type="entry name" value="Heat shock protein 70kD (HSP70), C-terminal subdomain"/>
    <property type="match status" value="1"/>
</dbReference>
<dbReference type="PROSITE" id="PS50297">
    <property type="entry name" value="ANK_REP_REGION"/>
    <property type="match status" value="1"/>
</dbReference>
<dbReference type="InterPro" id="IPR002110">
    <property type="entry name" value="Ankyrin_rpt"/>
</dbReference>
<protein>
    <submittedName>
        <fullName evidence="5">Putative ankyrin repeat domain-containing protein 45</fullName>
    </submittedName>
</protein>
<dbReference type="PANTHER" id="PTHR24198:SF165">
    <property type="entry name" value="ANKYRIN REPEAT-CONTAINING PROTEIN-RELATED"/>
    <property type="match status" value="1"/>
</dbReference>
<feature type="region of interest" description="Disordered" evidence="4">
    <location>
        <begin position="1"/>
        <end position="22"/>
    </location>
</feature>
<organism evidence="5 6">
    <name type="scientific">Stichopus japonicus</name>
    <name type="common">Sea cucumber</name>
    <dbReference type="NCBI Taxonomy" id="307972"/>
    <lineage>
        <taxon>Eukaryota</taxon>
        <taxon>Metazoa</taxon>
        <taxon>Echinodermata</taxon>
        <taxon>Eleutherozoa</taxon>
        <taxon>Echinozoa</taxon>
        <taxon>Holothuroidea</taxon>
        <taxon>Aspidochirotacea</taxon>
        <taxon>Aspidochirotida</taxon>
        <taxon>Stichopodidae</taxon>
        <taxon>Apostichopus</taxon>
    </lineage>
</organism>
<keyword evidence="6" id="KW-1185">Reference proteome</keyword>
<dbReference type="Proteomes" id="UP000230750">
    <property type="component" value="Unassembled WGS sequence"/>
</dbReference>
<dbReference type="EMBL" id="MRZV01000454">
    <property type="protein sequence ID" value="PIK49659.1"/>
    <property type="molecule type" value="Genomic_DNA"/>
</dbReference>
<accession>A0A2G8KNR4</accession>
<feature type="repeat" description="ANK" evidence="3">
    <location>
        <begin position="133"/>
        <end position="165"/>
    </location>
</feature>
<evidence type="ECO:0000256" key="2">
    <source>
        <dbReference type="ARBA" id="ARBA00023043"/>
    </source>
</evidence>
<evidence type="ECO:0000313" key="6">
    <source>
        <dbReference type="Proteomes" id="UP000230750"/>
    </source>
</evidence>
<evidence type="ECO:0000256" key="4">
    <source>
        <dbReference type="SAM" id="MobiDB-lite"/>
    </source>
</evidence>
<feature type="repeat" description="ANK" evidence="3">
    <location>
        <begin position="100"/>
        <end position="132"/>
    </location>
</feature>
<dbReference type="AlphaFoldDB" id="A0A2G8KNR4"/>
<evidence type="ECO:0000313" key="5">
    <source>
        <dbReference type="EMBL" id="PIK49659.1"/>
    </source>
</evidence>
<dbReference type="Gene3D" id="1.20.1270.10">
    <property type="match status" value="1"/>
</dbReference>
<reference evidence="5 6" key="1">
    <citation type="journal article" date="2017" name="PLoS Biol.">
        <title>The sea cucumber genome provides insights into morphological evolution and visceral regeneration.</title>
        <authorList>
            <person name="Zhang X."/>
            <person name="Sun L."/>
            <person name="Yuan J."/>
            <person name="Sun Y."/>
            <person name="Gao Y."/>
            <person name="Zhang L."/>
            <person name="Li S."/>
            <person name="Dai H."/>
            <person name="Hamel J.F."/>
            <person name="Liu C."/>
            <person name="Yu Y."/>
            <person name="Liu S."/>
            <person name="Lin W."/>
            <person name="Guo K."/>
            <person name="Jin S."/>
            <person name="Xu P."/>
            <person name="Storey K.B."/>
            <person name="Huan P."/>
            <person name="Zhang T."/>
            <person name="Zhou Y."/>
            <person name="Zhang J."/>
            <person name="Lin C."/>
            <person name="Li X."/>
            <person name="Xing L."/>
            <person name="Huo D."/>
            <person name="Sun M."/>
            <person name="Wang L."/>
            <person name="Mercier A."/>
            <person name="Li F."/>
            <person name="Yang H."/>
            <person name="Xiang J."/>
        </authorList>
    </citation>
    <scope>NUCLEOTIDE SEQUENCE [LARGE SCALE GENOMIC DNA]</scope>
    <source>
        <strain evidence="5">Shaxun</strain>
        <tissue evidence="5">Muscle</tissue>
    </source>
</reference>
<comment type="caution">
    <text evidence="5">The sequence shown here is derived from an EMBL/GenBank/DDBJ whole genome shotgun (WGS) entry which is preliminary data.</text>
</comment>
<keyword evidence="1" id="KW-0677">Repeat</keyword>
<dbReference type="OrthoDB" id="194358at2759"/>
<proteinExistence type="predicted"/>
<dbReference type="PROSITE" id="PS50088">
    <property type="entry name" value="ANK_REPEAT"/>
    <property type="match status" value="3"/>
</dbReference>
<evidence type="ECO:0000256" key="3">
    <source>
        <dbReference type="PROSITE-ProRule" id="PRU00023"/>
    </source>
</evidence>
<gene>
    <name evidence="5" type="ORF">BSL78_13486</name>
</gene>
<name>A0A2G8KNR4_STIJA</name>
<dbReference type="InterPro" id="IPR036770">
    <property type="entry name" value="Ankyrin_rpt-contain_sf"/>
</dbReference>
<feature type="repeat" description="ANK" evidence="3">
    <location>
        <begin position="66"/>
        <end position="98"/>
    </location>
</feature>
<dbReference type="SUPFAM" id="SSF48403">
    <property type="entry name" value="Ankyrin repeat"/>
    <property type="match status" value="1"/>
</dbReference>
<dbReference type="STRING" id="307972.A0A2G8KNR4"/>
<feature type="compositionally biased region" description="Polar residues" evidence="4">
    <location>
        <begin position="7"/>
        <end position="19"/>
    </location>
</feature>
<evidence type="ECO:0000256" key="1">
    <source>
        <dbReference type="ARBA" id="ARBA00022737"/>
    </source>
</evidence>
<dbReference type="PANTHER" id="PTHR24198">
    <property type="entry name" value="ANKYRIN REPEAT AND PROTEIN KINASE DOMAIN-CONTAINING PROTEIN"/>
    <property type="match status" value="1"/>
</dbReference>
<dbReference type="Pfam" id="PF12796">
    <property type="entry name" value="Ank_2"/>
    <property type="match status" value="2"/>
</dbReference>
<sequence length="275" mass="30880">MADDNITETGDSQASSPVSRKSGKRINIVIESAFNGDLNKLQECFTNEDNPYHERLQEQINSIDEDGRSPVEIAATEGHVEMMKFLIEKGSEQDTRNPLSGKSPLDMACILGREDIVRELLANEVKYDATSVSGYTALHHASVWDQRKCIKQLIDLDADLGAKTKNGERPRDIAVRYNHTECAAFLDLSEARKDLKNLITEIKEIIDDPQKLQGRLAKDEKMIAVNACADKQEWLDTNNSASIKEVHRQFKELTGILEPIQAKLAEPPPEKPQRK</sequence>
<keyword evidence="2 3" id="KW-0040">ANK repeat</keyword>
<dbReference type="InterPro" id="IPR029048">
    <property type="entry name" value="HSP70_C_sf"/>
</dbReference>